<dbReference type="Proteomes" id="UP001434883">
    <property type="component" value="Unassembled WGS sequence"/>
</dbReference>
<protein>
    <submittedName>
        <fullName evidence="2">Uncharacterized protein</fullName>
    </submittedName>
</protein>
<evidence type="ECO:0000256" key="1">
    <source>
        <dbReference type="SAM" id="MobiDB-lite"/>
    </source>
</evidence>
<evidence type="ECO:0000313" key="2">
    <source>
        <dbReference type="EMBL" id="MEQ2211215.1"/>
    </source>
</evidence>
<feature type="compositionally biased region" description="Basic and acidic residues" evidence="1">
    <location>
        <begin position="288"/>
        <end position="303"/>
    </location>
</feature>
<feature type="compositionally biased region" description="Acidic residues" evidence="1">
    <location>
        <begin position="304"/>
        <end position="315"/>
    </location>
</feature>
<comment type="caution">
    <text evidence="2">The sequence shown here is derived from an EMBL/GenBank/DDBJ whole genome shotgun (WGS) entry which is preliminary data.</text>
</comment>
<name>A0ABV0RSJ8_9TELE</name>
<feature type="region of interest" description="Disordered" evidence="1">
    <location>
        <begin position="75"/>
        <end position="393"/>
    </location>
</feature>
<keyword evidence="3" id="KW-1185">Reference proteome</keyword>
<proteinExistence type="predicted"/>
<reference evidence="2 3" key="1">
    <citation type="submission" date="2021-06" db="EMBL/GenBank/DDBJ databases">
        <authorList>
            <person name="Palmer J.M."/>
        </authorList>
    </citation>
    <scope>NUCLEOTIDE SEQUENCE [LARGE SCALE GENOMIC DNA]</scope>
    <source>
        <strain evidence="2 3">XC_2019</strain>
        <tissue evidence="2">Muscle</tissue>
    </source>
</reference>
<feature type="compositionally biased region" description="Acidic residues" evidence="1">
    <location>
        <begin position="221"/>
        <end position="232"/>
    </location>
</feature>
<organism evidence="2 3">
    <name type="scientific">Xenoophorus captivus</name>
    <dbReference type="NCBI Taxonomy" id="1517983"/>
    <lineage>
        <taxon>Eukaryota</taxon>
        <taxon>Metazoa</taxon>
        <taxon>Chordata</taxon>
        <taxon>Craniata</taxon>
        <taxon>Vertebrata</taxon>
        <taxon>Euteleostomi</taxon>
        <taxon>Actinopterygii</taxon>
        <taxon>Neopterygii</taxon>
        <taxon>Teleostei</taxon>
        <taxon>Neoteleostei</taxon>
        <taxon>Acanthomorphata</taxon>
        <taxon>Ovalentaria</taxon>
        <taxon>Atherinomorphae</taxon>
        <taxon>Cyprinodontiformes</taxon>
        <taxon>Goodeidae</taxon>
        <taxon>Xenoophorus</taxon>
    </lineage>
</organism>
<feature type="compositionally biased region" description="Basic and acidic residues" evidence="1">
    <location>
        <begin position="94"/>
        <end position="110"/>
    </location>
</feature>
<evidence type="ECO:0000313" key="3">
    <source>
        <dbReference type="Proteomes" id="UP001434883"/>
    </source>
</evidence>
<gene>
    <name evidence="2" type="ORF">XENOCAPTIV_008364</name>
</gene>
<feature type="compositionally biased region" description="Basic and acidic residues" evidence="1">
    <location>
        <begin position="204"/>
        <end position="220"/>
    </location>
</feature>
<sequence length="422" mass="46007">MTAAALIGEQLILEEDYDENYIPSEQGTEFIFGAISVPAVHFGSSERSRRPWARPSLWPYLGLDSLKGRHIHLSAKADSRSQASEEGAGATTPESEHLAEGSEQEVERELNQLGEGTDVQTGEGDGGKGGVKKTEEEEAGNKTNDGTKREKQGDLSQEEEKEEVNEYQSRSKDRECEEEEGFCVGQDEGQDVSEGLSHSSGQKSSEENEKKRNELKRYVDQNDESSEAENNEGNENKEEKDVEEPEIKDEVAEECLVSHDNGSGAEKMGISDGKLGVTERNIICESQGESKKDAEEKNHKGGQEEEEDEEGESDEALLGCSISHRKLTETPEEVLERFVQSEGKETWKEGVEIEEDSEGQAPTGASESEEEVEVFKAEPSEAQPAGLGQKTLSSRPAEVGFSVLLQSLPAGACSSPSPPPVP</sequence>
<feature type="compositionally biased region" description="Acidic residues" evidence="1">
    <location>
        <begin position="241"/>
        <end position="253"/>
    </location>
</feature>
<dbReference type="EMBL" id="JAHRIN010058836">
    <property type="protein sequence ID" value="MEQ2211215.1"/>
    <property type="molecule type" value="Genomic_DNA"/>
</dbReference>
<accession>A0ABV0RSJ8</accession>
<feature type="compositionally biased region" description="Basic and acidic residues" evidence="1">
    <location>
        <begin position="342"/>
        <end position="351"/>
    </location>
</feature>
<feature type="compositionally biased region" description="Acidic residues" evidence="1">
    <location>
        <begin position="156"/>
        <end position="165"/>
    </location>
</feature>